<dbReference type="Proteomes" id="UP000054144">
    <property type="component" value="Unassembled WGS sequence"/>
</dbReference>
<protein>
    <submittedName>
        <fullName evidence="2">Uncharacterized protein</fullName>
    </submittedName>
</protein>
<evidence type="ECO:0000313" key="3">
    <source>
        <dbReference type="Proteomes" id="UP000054144"/>
    </source>
</evidence>
<evidence type="ECO:0000313" key="2">
    <source>
        <dbReference type="EMBL" id="KIY50155.1"/>
    </source>
</evidence>
<evidence type="ECO:0000256" key="1">
    <source>
        <dbReference type="SAM" id="SignalP"/>
    </source>
</evidence>
<name>A0A0D7AIJ8_9AGAR</name>
<keyword evidence="1" id="KW-0732">Signal</keyword>
<organism evidence="2 3">
    <name type="scientific">Fistulina hepatica ATCC 64428</name>
    <dbReference type="NCBI Taxonomy" id="1128425"/>
    <lineage>
        <taxon>Eukaryota</taxon>
        <taxon>Fungi</taxon>
        <taxon>Dikarya</taxon>
        <taxon>Basidiomycota</taxon>
        <taxon>Agaricomycotina</taxon>
        <taxon>Agaricomycetes</taxon>
        <taxon>Agaricomycetidae</taxon>
        <taxon>Agaricales</taxon>
        <taxon>Fistulinaceae</taxon>
        <taxon>Fistulina</taxon>
    </lineage>
</organism>
<reference evidence="2 3" key="1">
    <citation type="journal article" date="2015" name="Fungal Genet. Biol.">
        <title>Evolution of novel wood decay mechanisms in Agaricales revealed by the genome sequences of Fistulina hepatica and Cylindrobasidium torrendii.</title>
        <authorList>
            <person name="Floudas D."/>
            <person name="Held B.W."/>
            <person name="Riley R."/>
            <person name="Nagy L.G."/>
            <person name="Koehler G."/>
            <person name="Ransdell A.S."/>
            <person name="Younus H."/>
            <person name="Chow J."/>
            <person name="Chiniquy J."/>
            <person name="Lipzen A."/>
            <person name="Tritt A."/>
            <person name="Sun H."/>
            <person name="Haridas S."/>
            <person name="LaButti K."/>
            <person name="Ohm R.A."/>
            <person name="Kues U."/>
            <person name="Blanchette R.A."/>
            <person name="Grigoriev I.V."/>
            <person name="Minto R.E."/>
            <person name="Hibbett D.S."/>
        </authorList>
    </citation>
    <scope>NUCLEOTIDE SEQUENCE [LARGE SCALE GENOMIC DNA]</scope>
    <source>
        <strain evidence="2 3">ATCC 64428</strain>
    </source>
</reference>
<dbReference type="AlphaFoldDB" id="A0A0D7AIJ8"/>
<feature type="chain" id="PRO_5002316529" evidence="1">
    <location>
        <begin position="18"/>
        <end position="423"/>
    </location>
</feature>
<keyword evidence="3" id="KW-1185">Reference proteome</keyword>
<sequence>MYSLVSFASTWVGIVRALATIQILGVDSTLHYHDHACDCKGAQIRPVEDGLACMSSRAANAIATRAMGYTFNVVIMVRHDVLAFTIAAATEVTEEHAIVLFPELSDWPLLPLLTNTSRSEIGLTLLESAFTRPLSSSTLRTRDSNCSSFEIEANKSPTEFFTICNKVLASAEEHGERTGEKGIVLCLRERMEGGGHAVVFLALFDRRNRLLSTIKLIFAKLHKGDYFFDGQGVIFREAEARYLTGSMGQTADLTRGIRGRCTPRGHPLVRSIVGTGIFMEQEMSVFDRDPGISTAVMTFGSTNFPNQYFLPLMRIPYAYPSLMWYPFIWLFRAGISGFVAHYHVTASHDSHLTRSLAFMRPHLSVLTATAHFQRLTLLSLVGYPLSSLNASSAKPPLLSADVAGEGHIQSYNASILPVLLYDV</sequence>
<dbReference type="EMBL" id="KN881676">
    <property type="protein sequence ID" value="KIY50155.1"/>
    <property type="molecule type" value="Genomic_DNA"/>
</dbReference>
<gene>
    <name evidence="2" type="ORF">FISHEDRAFT_57508</name>
</gene>
<feature type="signal peptide" evidence="1">
    <location>
        <begin position="1"/>
        <end position="17"/>
    </location>
</feature>
<accession>A0A0D7AIJ8</accession>
<proteinExistence type="predicted"/>